<evidence type="ECO:0000313" key="2">
    <source>
        <dbReference type="EMBL" id="MDT9593146.1"/>
    </source>
</evidence>
<feature type="domain" description="N-acetyltransferase" evidence="1">
    <location>
        <begin position="8"/>
        <end position="96"/>
    </location>
</feature>
<dbReference type="Proteomes" id="UP001268542">
    <property type="component" value="Unassembled WGS sequence"/>
</dbReference>
<dbReference type="EC" id="2.3.1.-" evidence="2"/>
<keyword evidence="2" id="KW-0012">Acyltransferase</keyword>
<dbReference type="SUPFAM" id="SSF55729">
    <property type="entry name" value="Acyl-CoA N-acyltransferases (Nat)"/>
    <property type="match status" value="1"/>
</dbReference>
<gene>
    <name evidence="2" type="ORF">RDV89_08705</name>
</gene>
<sequence length="107" mass="11746">MTEAITVTDATDASRFEIHVDGALAGFAEYRLRDQGRTVAVTHTEIDDAYAGRGLAKQLAVGVLEDLRAGGRALLPYCPFFSGYVRKHPEHLDLVPAERRAEFDLEG</sequence>
<keyword evidence="3" id="KW-1185">Reference proteome</keyword>
<evidence type="ECO:0000259" key="1">
    <source>
        <dbReference type="PROSITE" id="PS51729"/>
    </source>
</evidence>
<dbReference type="InterPro" id="IPR045057">
    <property type="entry name" value="Gcn5-rel_NAT"/>
</dbReference>
<dbReference type="InterPro" id="IPR031165">
    <property type="entry name" value="GNAT_YJDJ"/>
</dbReference>
<dbReference type="PROSITE" id="PS51729">
    <property type="entry name" value="GNAT_YJDJ"/>
    <property type="match status" value="1"/>
</dbReference>
<dbReference type="InterPro" id="IPR016181">
    <property type="entry name" value="Acyl_CoA_acyltransferase"/>
</dbReference>
<accession>A0ABU3PVA3</accession>
<dbReference type="PANTHER" id="PTHR31435:SF10">
    <property type="entry name" value="BSR4717 PROTEIN"/>
    <property type="match status" value="1"/>
</dbReference>
<evidence type="ECO:0000313" key="3">
    <source>
        <dbReference type="Proteomes" id="UP001268542"/>
    </source>
</evidence>
<organism evidence="2 3">
    <name type="scientific">Nocardioides imazamoxiresistens</name>
    <dbReference type="NCBI Taxonomy" id="3231893"/>
    <lineage>
        <taxon>Bacteria</taxon>
        <taxon>Bacillati</taxon>
        <taxon>Actinomycetota</taxon>
        <taxon>Actinomycetes</taxon>
        <taxon>Propionibacteriales</taxon>
        <taxon>Nocardioidaceae</taxon>
        <taxon>Nocardioides</taxon>
    </lineage>
</organism>
<dbReference type="RefSeq" id="WP_315732577.1">
    <property type="nucleotide sequence ID" value="NZ_JAVYII010000003.1"/>
</dbReference>
<dbReference type="Gene3D" id="3.40.630.30">
    <property type="match status" value="1"/>
</dbReference>
<dbReference type="PANTHER" id="PTHR31435">
    <property type="entry name" value="PROTEIN NATD1"/>
    <property type="match status" value="1"/>
</dbReference>
<dbReference type="GO" id="GO:0016746">
    <property type="term" value="F:acyltransferase activity"/>
    <property type="evidence" value="ECO:0007669"/>
    <property type="project" value="UniProtKB-KW"/>
</dbReference>
<reference evidence="2 3" key="1">
    <citation type="submission" date="2023-08" db="EMBL/GenBank/DDBJ databases">
        <title>Nocardioides seae sp. nov., a bacterium isolated from a soil.</title>
        <authorList>
            <person name="Wang X."/>
        </authorList>
    </citation>
    <scope>NUCLEOTIDE SEQUENCE [LARGE SCALE GENOMIC DNA]</scope>
    <source>
        <strain evidence="2 3">YZH12</strain>
    </source>
</reference>
<proteinExistence type="predicted"/>
<comment type="caution">
    <text evidence="2">The sequence shown here is derived from an EMBL/GenBank/DDBJ whole genome shotgun (WGS) entry which is preliminary data.</text>
</comment>
<dbReference type="Pfam" id="PF14542">
    <property type="entry name" value="Acetyltransf_CG"/>
    <property type="match status" value="1"/>
</dbReference>
<keyword evidence="2" id="KW-0808">Transferase</keyword>
<protein>
    <submittedName>
        <fullName evidence="2">GNAT family N-acetyltransferase</fullName>
        <ecNumber evidence="2">2.3.1.-</ecNumber>
    </submittedName>
</protein>
<name>A0ABU3PVA3_9ACTN</name>
<dbReference type="EMBL" id="JAVYII010000003">
    <property type="protein sequence ID" value="MDT9593146.1"/>
    <property type="molecule type" value="Genomic_DNA"/>
</dbReference>